<comment type="subcellular location">
    <subcellularLocation>
        <location evidence="1">Membrane</location>
        <topology evidence="1">Multi-pass membrane protein</topology>
    </subcellularLocation>
</comment>
<feature type="compositionally biased region" description="Basic and acidic residues" evidence="5">
    <location>
        <begin position="166"/>
        <end position="176"/>
    </location>
</feature>
<keyword evidence="2 6" id="KW-0812">Transmembrane</keyword>
<dbReference type="PANTHER" id="PTHR36974:SF1">
    <property type="entry name" value="DOXX FAMILY MEMBRANE PROTEIN"/>
    <property type="match status" value="1"/>
</dbReference>
<dbReference type="Pfam" id="PF13564">
    <property type="entry name" value="DoxX_2"/>
    <property type="match status" value="1"/>
</dbReference>
<evidence type="ECO:0000313" key="8">
    <source>
        <dbReference type="Proteomes" id="UP001217485"/>
    </source>
</evidence>
<keyword evidence="8" id="KW-1185">Reference proteome</keyword>
<evidence type="ECO:0000256" key="1">
    <source>
        <dbReference type="ARBA" id="ARBA00004141"/>
    </source>
</evidence>
<name>A0ABT5C7R0_9BACT</name>
<dbReference type="RefSeq" id="WP_272099275.1">
    <property type="nucleotide sequence ID" value="NZ_JAQNDK010000003.1"/>
</dbReference>
<dbReference type="PANTHER" id="PTHR36974">
    <property type="entry name" value="MEMBRANE PROTEIN-RELATED"/>
    <property type="match status" value="1"/>
</dbReference>
<gene>
    <name evidence="7" type="ORF">POL72_29270</name>
</gene>
<feature type="transmembrane region" description="Helical" evidence="6">
    <location>
        <begin position="34"/>
        <end position="50"/>
    </location>
</feature>
<evidence type="ECO:0000256" key="4">
    <source>
        <dbReference type="ARBA" id="ARBA00023136"/>
    </source>
</evidence>
<dbReference type="InterPro" id="IPR032808">
    <property type="entry name" value="DoxX"/>
</dbReference>
<evidence type="ECO:0000256" key="2">
    <source>
        <dbReference type="ARBA" id="ARBA00022692"/>
    </source>
</evidence>
<organism evidence="7 8">
    <name type="scientific">Sorangium atrum</name>
    <dbReference type="NCBI Taxonomy" id="2995308"/>
    <lineage>
        <taxon>Bacteria</taxon>
        <taxon>Pseudomonadati</taxon>
        <taxon>Myxococcota</taxon>
        <taxon>Polyangia</taxon>
        <taxon>Polyangiales</taxon>
        <taxon>Polyangiaceae</taxon>
        <taxon>Sorangium</taxon>
    </lineage>
</organism>
<evidence type="ECO:0000256" key="6">
    <source>
        <dbReference type="SAM" id="Phobius"/>
    </source>
</evidence>
<feature type="region of interest" description="Disordered" evidence="5">
    <location>
        <begin position="148"/>
        <end position="176"/>
    </location>
</feature>
<feature type="transmembrane region" description="Helical" evidence="6">
    <location>
        <begin position="62"/>
        <end position="86"/>
    </location>
</feature>
<feature type="transmembrane region" description="Helical" evidence="6">
    <location>
        <begin position="92"/>
        <end position="111"/>
    </location>
</feature>
<accession>A0ABT5C7R0</accession>
<evidence type="ECO:0000256" key="5">
    <source>
        <dbReference type="SAM" id="MobiDB-lite"/>
    </source>
</evidence>
<reference evidence="7 8" key="1">
    <citation type="submission" date="2023-01" db="EMBL/GenBank/DDBJ databases">
        <title>Minimal conservation of predation-associated metabolite biosynthetic gene clusters underscores biosynthetic potential of Myxococcota including descriptions for ten novel species: Archangium lansinium sp. nov., Myxococcus landrumus sp. nov., Nannocystis bai.</title>
        <authorList>
            <person name="Ahearne A."/>
            <person name="Stevens C."/>
            <person name="Dowd S."/>
        </authorList>
    </citation>
    <scope>NUCLEOTIDE SEQUENCE [LARGE SCALE GENOMIC DNA]</scope>
    <source>
        <strain evidence="7 8">WIWO2</strain>
    </source>
</reference>
<sequence>MAPLLVLSISFALFVVLGRLGVRHLASWVTCLRYALAAMFLLTGSAHFGSRRAELVAMVPPALPYPELLVAATGVLEIAGAAALLVPRLAPWAAAGLTVLLVAMFPANVYAARAGLSLGGSPVTPLVPRTLMQIVFVAAAVGARGGERTKRERARGALRGAPSAADRCDRASRVTG</sequence>
<dbReference type="Proteomes" id="UP001217485">
    <property type="component" value="Unassembled WGS sequence"/>
</dbReference>
<keyword evidence="3 6" id="KW-1133">Transmembrane helix</keyword>
<proteinExistence type="predicted"/>
<evidence type="ECO:0000256" key="3">
    <source>
        <dbReference type="ARBA" id="ARBA00022989"/>
    </source>
</evidence>
<evidence type="ECO:0000313" key="7">
    <source>
        <dbReference type="EMBL" id="MDC0681865.1"/>
    </source>
</evidence>
<protein>
    <submittedName>
        <fullName evidence="7">DoxX family protein</fullName>
    </submittedName>
</protein>
<dbReference type="EMBL" id="JAQNDK010000003">
    <property type="protein sequence ID" value="MDC0681865.1"/>
    <property type="molecule type" value="Genomic_DNA"/>
</dbReference>
<comment type="caution">
    <text evidence="7">The sequence shown here is derived from an EMBL/GenBank/DDBJ whole genome shotgun (WGS) entry which is preliminary data.</text>
</comment>
<keyword evidence="4 6" id="KW-0472">Membrane</keyword>